<dbReference type="NCBIfam" id="TIGR00344">
    <property type="entry name" value="alaS"/>
    <property type="match status" value="1"/>
</dbReference>
<comment type="domain">
    <text evidence="14">Consists of three domains; the N-terminal catalytic domain, the editing domain and the C-terminal C-Ala domain. The editing domain removes incorrectly charged amino acids, while the C-Ala domain, along with tRNA(Ala), serves as a bridge to cooperatively bring together the editing and aminoacylation centers thus stimulating deacylation of misacylated tRNAs.</text>
</comment>
<dbReference type="PANTHER" id="PTHR11777:SF9">
    <property type="entry name" value="ALANINE--TRNA LIGASE, CYTOPLASMIC"/>
    <property type="match status" value="1"/>
</dbReference>
<dbReference type="FunFam" id="3.10.310.40:FF:000001">
    <property type="entry name" value="Alanine--tRNA ligase"/>
    <property type="match status" value="1"/>
</dbReference>
<evidence type="ECO:0000256" key="11">
    <source>
        <dbReference type="ARBA" id="ARBA00023146"/>
    </source>
</evidence>
<dbReference type="Gene3D" id="3.30.54.20">
    <property type="match status" value="1"/>
</dbReference>
<feature type="binding site" evidence="14">
    <location>
        <position position="568"/>
    </location>
    <ligand>
        <name>Zn(2+)</name>
        <dbReference type="ChEBI" id="CHEBI:29105"/>
    </ligand>
</feature>
<dbReference type="GO" id="GO:0006419">
    <property type="term" value="P:alanyl-tRNA aminoacylation"/>
    <property type="evidence" value="ECO:0007669"/>
    <property type="project" value="UniProtKB-UniRule"/>
</dbReference>
<dbReference type="InterPro" id="IPR050058">
    <property type="entry name" value="Ala-tRNA_ligase"/>
</dbReference>
<dbReference type="HOGENOM" id="CLU_004485_1_1_9"/>
<dbReference type="InterPro" id="IPR003156">
    <property type="entry name" value="DHHA1_dom"/>
</dbReference>
<dbReference type="InterPro" id="IPR018162">
    <property type="entry name" value="Ala-tRNA-ligase_IIc_anticod-bd"/>
</dbReference>
<name>A0A0A7FU71_9CLOT</name>
<dbReference type="FunFam" id="3.30.930.10:FF:000004">
    <property type="entry name" value="Alanine--tRNA ligase"/>
    <property type="match status" value="1"/>
</dbReference>
<dbReference type="Gene3D" id="3.10.310.40">
    <property type="match status" value="1"/>
</dbReference>
<keyword evidence="10 14" id="KW-0648">Protein biosynthesis</keyword>
<evidence type="ECO:0000256" key="12">
    <source>
        <dbReference type="ARBA" id="ARBA00024779"/>
    </source>
</evidence>
<proteinExistence type="inferred from homology"/>
<keyword evidence="9 14" id="KW-0694">RNA-binding</keyword>
<dbReference type="CDD" id="cd00673">
    <property type="entry name" value="AlaRS_core"/>
    <property type="match status" value="1"/>
</dbReference>
<evidence type="ECO:0000256" key="1">
    <source>
        <dbReference type="ARBA" id="ARBA00004496"/>
    </source>
</evidence>
<keyword evidence="14" id="KW-0963">Cytoplasm</keyword>
<dbReference type="Pfam" id="PF02272">
    <property type="entry name" value="DHHA1"/>
    <property type="match status" value="1"/>
</dbReference>
<dbReference type="HAMAP" id="MF_00036_B">
    <property type="entry name" value="Ala_tRNA_synth_B"/>
    <property type="match status" value="1"/>
</dbReference>
<evidence type="ECO:0000313" key="18">
    <source>
        <dbReference type="Proteomes" id="UP000030635"/>
    </source>
</evidence>
<evidence type="ECO:0000256" key="13">
    <source>
        <dbReference type="ARBA" id="ARBA00048300"/>
    </source>
</evidence>
<dbReference type="EMBL" id="CP006905">
    <property type="protein sequence ID" value="AIY82366.1"/>
    <property type="molecule type" value="Genomic_DNA"/>
</dbReference>
<dbReference type="Gene3D" id="6.10.250.550">
    <property type="match status" value="1"/>
</dbReference>
<keyword evidence="18" id="KW-1185">Reference proteome</keyword>
<dbReference type="GO" id="GO:0002161">
    <property type="term" value="F:aminoacyl-tRNA deacylase activity"/>
    <property type="evidence" value="ECO:0007669"/>
    <property type="project" value="TreeGrafter"/>
</dbReference>
<dbReference type="FunFam" id="3.30.980.10:FF:000004">
    <property type="entry name" value="Alanine--tRNA ligase, cytoplasmic"/>
    <property type="match status" value="1"/>
</dbReference>
<dbReference type="RefSeq" id="WP_039315647.1">
    <property type="nucleotide sequence ID" value="NZ_CP006905.1"/>
</dbReference>
<keyword evidence="7 14" id="KW-0862">Zinc</keyword>
<evidence type="ECO:0000256" key="14">
    <source>
        <dbReference type="HAMAP-Rule" id="MF_00036"/>
    </source>
</evidence>
<organism evidence="17 18">
    <name type="scientific">Clostridium baratii str. Sullivan</name>
    <dbReference type="NCBI Taxonomy" id="1415775"/>
    <lineage>
        <taxon>Bacteria</taxon>
        <taxon>Bacillati</taxon>
        <taxon>Bacillota</taxon>
        <taxon>Clostridia</taxon>
        <taxon>Eubacteriales</taxon>
        <taxon>Clostridiaceae</taxon>
        <taxon>Clostridium</taxon>
    </lineage>
</organism>
<evidence type="ECO:0000256" key="8">
    <source>
        <dbReference type="ARBA" id="ARBA00022840"/>
    </source>
</evidence>
<feature type="binding site" evidence="14">
    <location>
        <position position="572"/>
    </location>
    <ligand>
        <name>Zn(2+)</name>
        <dbReference type="ChEBI" id="CHEBI:29105"/>
    </ligand>
</feature>
<evidence type="ECO:0000256" key="10">
    <source>
        <dbReference type="ARBA" id="ARBA00022917"/>
    </source>
</evidence>
<dbReference type="AlphaFoldDB" id="A0A0A7FU71"/>
<evidence type="ECO:0000256" key="3">
    <source>
        <dbReference type="ARBA" id="ARBA00022555"/>
    </source>
</evidence>
<dbReference type="SMART" id="SM00863">
    <property type="entry name" value="tRNA_SAD"/>
    <property type="match status" value="1"/>
</dbReference>
<evidence type="ECO:0000256" key="15">
    <source>
        <dbReference type="SAM" id="Coils"/>
    </source>
</evidence>
<dbReference type="Pfam" id="PF01411">
    <property type="entry name" value="tRNA-synt_2c"/>
    <property type="match status" value="1"/>
</dbReference>
<dbReference type="InterPro" id="IPR018163">
    <property type="entry name" value="Thr/Ala-tRNA-synth_IIc_edit"/>
</dbReference>
<evidence type="ECO:0000313" key="17">
    <source>
        <dbReference type="EMBL" id="AIY82366.1"/>
    </source>
</evidence>
<dbReference type="GO" id="GO:0016740">
    <property type="term" value="F:transferase activity"/>
    <property type="evidence" value="ECO:0007669"/>
    <property type="project" value="UniProtKB-ARBA"/>
</dbReference>
<dbReference type="InterPro" id="IPR002318">
    <property type="entry name" value="Ala-tRNA-lgiase_IIc"/>
</dbReference>
<feature type="binding site" evidence="14">
    <location>
        <position position="674"/>
    </location>
    <ligand>
        <name>Zn(2+)</name>
        <dbReference type="ChEBI" id="CHEBI:29105"/>
    </ligand>
</feature>
<dbReference type="GO" id="GO:0005829">
    <property type="term" value="C:cytosol"/>
    <property type="evidence" value="ECO:0007669"/>
    <property type="project" value="TreeGrafter"/>
</dbReference>
<dbReference type="InterPro" id="IPR018164">
    <property type="entry name" value="Ala-tRNA-synth_IIc_N"/>
</dbReference>
<feature type="binding site" evidence="14">
    <location>
        <position position="670"/>
    </location>
    <ligand>
        <name>Zn(2+)</name>
        <dbReference type="ChEBI" id="CHEBI:29105"/>
    </ligand>
</feature>
<dbReference type="GO" id="GO:0005524">
    <property type="term" value="F:ATP binding"/>
    <property type="evidence" value="ECO:0007669"/>
    <property type="project" value="UniProtKB-UniRule"/>
</dbReference>
<keyword evidence="11 14" id="KW-0030">Aminoacyl-tRNA synthetase</keyword>
<dbReference type="GO" id="GO:0008270">
    <property type="term" value="F:zinc ion binding"/>
    <property type="evidence" value="ECO:0007669"/>
    <property type="project" value="UniProtKB-UniRule"/>
</dbReference>
<evidence type="ECO:0000256" key="5">
    <source>
        <dbReference type="ARBA" id="ARBA00022723"/>
    </source>
</evidence>
<dbReference type="Gene3D" id="3.30.930.10">
    <property type="entry name" value="Bira Bifunctional Protein, Domain 2"/>
    <property type="match status" value="1"/>
</dbReference>
<dbReference type="SUPFAM" id="SSF50447">
    <property type="entry name" value="Translation proteins"/>
    <property type="match status" value="1"/>
</dbReference>
<accession>A0A0A7FU71</accession>
<feature type="domain" description="Alanyl-transfer RNA synthetases family profile" evidence="16">
    <location>
        <begin position="4"/>
        <end position="713"/>
    </location>
</feature>
<dbReference type="Gene3D" id="2.40.30.130">
    <property type="match status" value="1"/>
</dbReference>
<comment type="cofactor">
    <cofactor evidence="14">
        <name>Zn(2+)</name>
        <dbReference type="ChEBI" id="CHEBI:29105"/>
    </cofactor>
    <text evidence="14">Binds 1 zinc ion per subunit.</text>
</comment>
<dbReference type="FunFam" id="3.30.54.20:FF:000001">
    <property type="entry name" value="Alanine--tRNA ligase"/>
    <property type="match status" value="1"/>
</dbReference>
<dbReference type="InterPro" id="IPR012947">
    <property type="entry name" value="tRNA_SAD"/>
</dbReference>
<evidence type="ECO:0000256" key="4">
    <source>
        <dbReference type="ARBA" id="ARBA00022598"/>
    </source>
</evidence>
<dbReference type="Pfam" id="PF07973">
    <property type="entry name" value="tRNA_SAD"/>
    <property type="match status" value="1"/>
</dbReference>
<evidence type="ECO:0000256" key="7">
    <source>
        <dbReference type="ARBA" id="ARBA00022833"/>
    </source>
</evidence>
<dbReference type="GO" id="GO:0000049">
    <property type="term" value="F:tRNA binding"/>
    <property type="evidence" value="ECO:0007669"/>
    <property type="project" value="UniProtKB-KW"/>
</dbReference>
<dbReference type="EC" id="6.1.1.7" evidence="14"/>
<dbReference type="eggNOG" id="COG0013">
    <property type="taxonomic scope" value="Bacteria"/>
</dbReference>
<dbReference type="PROSITE" id="PS50860">
    <property type="entry name" value="AA_TRNA_LIGASE_II_ALA"/>
    <property type="match status" value="1"/>
</dbReference>
<gene>
    <name evidence="14 17" type="primary">alaS</name>
    <name evidence="17" type="ORF">U729_2554</name>
</gene>
<dbReference type="GO" id="GO:0140096">
    <property type="term" value="F:catalytic activity, acting on a protein"/>
    <property type="evidence" value="ECO:0007669"/>
    <property type="project" value="UniProtKB-ARBA"/>
</dbReference>
<evidence type="ECO:0000256" key="9">
    <source>
        <dbReference type="ARBA" id="ARBA00022884"/>
    </source>
</evidence>
<sequence length="881" mass="98703">MKYMGTNELREAYLKFFEGKEHLRLKSFSLVPKNDKSLLLINAGMAPLKPYFTGLQEPPKKRITTCQKCIRTGDIENVGKTSRHGTFFEMLGNFSFGDYFKEEVIPWAWEFITEVLKMPKDKLYVTIYLDDDEAFEIWKNKTDIDTSRIFRLGKEDNFWEHGAGPCGPCTEIHFERGVDVEPVKTAEEFVKASDEDRIIEFWNLVFTQFDGDGKGNYERLQNPNIDTGMGLERLATLMQGVENIFEIDTVKNILGKVSELSGVKYGEDATKDISLRIITDHVKSVTMMISDGVQPSNEGRGYVLRRLLRRAARHGRVLGIKGLFLKDIVDSVVENYGGEYEELIAKKDYIEKIVTLEEERFNETIDSGMGILLGYIEDLNKENKTVLSGERAFKLYDTYGFPYELTEEILEEKNMTIDREAFDKEMQAQRERARSARGEFTYMGSEESPINSVDKDLEVEFVGYDKTECVGKIVFLASDESVLEELKEGQKGYIVTDTTPFYAEMGGQVGDKGTIKGHSFEAYVYDTKKNVAGKTVHYVKVNSGVAKVGEEVELKLDTKRRNNICKNHTATHMLHEALKEVVGDHVNQAGSYVDDERLRFDFTHFQGLTEEEIQKTEDLVNEKIMETFNVETNLMTLEEAKAKGAMALFDDKYGDKVRVVEVADYSKELCGGTHVKNSGQIGLFKIIGESGVAAGIRRMEAVTGFTAIKYVEEKQNTLKKACASLKCNEKDILNKISSQASEIKEKEKEISELKAKLTSGAEDDILNSAKEINGINVIAYALEDVDGNALRDLGDKIRNKADKSVVVLVSKVNDKVNLVAMATKDAVSSGVHCGKIIKEVAQVVGGGGGGRPDMAQAGGKLPEKVNEAVEKTYSVVESLVK</sequence>
<protein>
    <recommendedName>
        <fullName evidence="14">Alanine--tRNA ligase</fullName>
        <ecNumber evidence="14">6.1.1.7</ecNumber>
    </recommendedName>
    <alternativeName>
        <fullName evidence="14">Alanyl-tRNA synthetase</fullName>
        <shortName evidence="14">AlaRS</shortName>
    </alternativeName>
</protein>
<dbReference type="STRING" id="1561.NPD11_479"/>
<keyword evidence="5 14" id="KW-0479">Metal-binding</keyword>
<comment type="function">
    <text evidence="12 14">Catalyzes the attachment of alanine to tRNA(Ala) in a two-step reaction: alanine is first activated by ATP to form Ala-AMP and then transferred to the acceptor end of tRNA(Ala). Also edits incorrectly charged Ser-tRNA(Ala) and Gly-tRNA(Ala) via its editing domain.</text>
</comment>
<dbReference type="OrthoDB" id="9803884at2"/>
<dbReference type="FunFam" id="2.40.30.130:FF:000001">
    <property type="entry name" value="Alanine--tRNA ligase"/>
    <property type="match status" value="1"/>
</dbReference>
<dbReference type="PRINTS" id="PR00980">
    <property type="entry name" value="TRNASYNTHALA"/>
</dbReference>
<comment type="subcellular location">
    <subcellularLocation>
        <location evidence="1 14">Cytoplasm</location>
    </subcellularLocation>
</comment>
<keyword evidence="4 14" id="KW-0436">Ligase</keyword>
<comment type="similarity">
    <text evidence="2 14">Belongs to the class-II aminoacyl-tRNA synthetase family.</text>
</comment>
<dbReference type="InterPro" id="IPR023033">
    <property type="entry name" value="Ala_tRNA_ligase_euk/bac"/>
</dbReference>
<keyword evidence="3 14" id="KW-0820">tRNA-binding</keyword>
<dbReference type="SUPFAM" id="SSF55186">
    <property type="entry name" value="ThrRS/AlaRS common domain"/>
    <property type="match status" value="1"/>
</dbReference>
<dbReference type="InterPro" id="IPR045864">
    <property type="entry name" value="aa-tRNA-synth_II/BPL/LPL"/>
</dbReference>
<dbReference type="InterPro" id="IPR009000">
    <property type="entry name" value="Transl_B-barrel_sf"/>
</dbReference>
<evidence type="ECO:0000259" key="16">
    <source>
        <dbReference type="PROSITE" id="PS50860"/>
    </source>
</evidence>
<dbReference type="Proteomes" id="UP000030635">
    <property type="component" value="Chromosome"/>
</dbReference>
<evidence type="ECO:0000256" key="6">
    <source>
        <dbReference type="ARBA" id="ARBA00022741"/>
    </source>
</evidence>
<feature type="coiled-coil region" evidence="15">
    <location>
        <begin position="736"/>
        <end position="763"/>
    </location>
</feature>
<evidence type="ECO:0000256" key="2">
    <source>
        <dbReference type="ARBA" id="ARBA00008226"/>
    </source>
</evidence>
<reference evidence="17 18" key="1">
    <citation type="journal article" date="2015" name="Infect. Genet. Evol.">
        <title>Genomic sequences of six botulinum neurotoxin-producing strains representing three clostridial species illustrate the mobility and diversity of botulinum neurotoxin genes.</title>
        <authorList>
            <person name="Smith T.J."/>
            <person name="Hill K.K."/>
            <person name="Xie G."/>
            <person name="Foley B.T."/>
            <person name="Williamson C.H."/>
            <person name="Foster J.T."/>
            <person name="Johnson S.L."/>
            <person name="Chertkov O."/>
            <person name="Teshima H."/>
            <person name="Gibbons H.S."/>
            <person name="Johnsky L.A."/>
            <person name="Karavis M.A."/>
            <person name="Smith L.A."/>
        </authorList>
    </citation>
    <scope>NUCLEOTIDE SEQUENCE [LARGE SCALE GENOMIC DNA]</scope>
    <source>
        <strain evidence="17 18">Sullivan</strain>
    </source>
</reference>
<keyword evidence="6 14" id="KW-0547">Nucleotide-binding</keyword>
<keyword evidence="8 14" id="KW-0067">ATP-binding</keyword>
<dbReference type="SUPFAM" id="SSF55681">
    <property type="entry name" value="Class II aaRS and biotin synthetases"/>
    <property type="match status" value="1"/>
</dbReference>
<keyword evidence="15" id="KW-0175">Coiled coil</keyword>
<comment type="catalytic activity">
    <reaction evidence="13 14">
        <text>tRNA(Ala) + L-alanine + ATP = L-alanyl-tRNA(Ala) + AMP + diphosphate</text>
        <dbReference type="Rhea" id="RHEA:12540"/>
        <dbReference type="Rhea" id="RHEA-COMP:9657"/>
        <dbReference type="Rhea" id="RHEA-COMP:9923"/>
        <dbReference type="ChEBI" id="CHEBI:30616"/>
        <dbReference type="ChEBI" id="CHEBI:33019"/>
        <dbReference type="ChEBI" id="CHEBI:57972"/>
        <dbReference type="ChEBI" id="CHEBI:78442"/>
        <dbReference type="ChEBI" id="CHEBI:78497"/>
        <dbReference type="ChEBI" id="CHEBI:456215"/>
        <dbReference type="EC" id="6.1.1.7"/>
    </reaction>
</comment>
<dbReference type="InterPro" id="IPR018165">
    <property type="entry name" value="Ala-tRNA-synth_IIc_core"/>
</dbReference>
<dbReference type="GO" id="GO:0004813">
    <property type="term" value="F:alanine-tRNA ligase activity"/>
    <property type="evidence" value="ECO:0007669"/>
    <property type="project" value="UniProtKB-UniRule"/>
</dbReference>
<dbReference type="PANTHER" id="PTHR11777">
    <property type="entry name" value="ALANYL-TRNA SYNTHETASE"/>
    <property type="match status" value="1"/>
</dbReference>
<dbReference type="Gene3D" id="3.30.980.10">
    <property type="entry name" value="Threonyl-trna Synthetase, Chain A, domain 2"/>
    <property type="match status" value="1"/>
</dbReference>
<dbReference type="KEGG" id="cbv:U729_2554"/>
<dbReference type="SUPFAM" id="SSF101353">
    <property type="entry name" value="Putative anticodon-binding domain of alanyl-tRNA synthetase (AlaRS)"/>
    <property type="match status" value="1"/>
</dbReference>